<feature type="region of interest" description="Disordered" evidence="6">
    <location>
        <begin position="103"/>
        <end position="167"/>
    </location>
</feature>
<reference evidence="9" key="1">
    <citation type="journal article" date="2015" name="BMC Genomics">
        <title>Genomic and transcriptomic analysis of the endophytic fungus Pestalotiopsis fici reveals its lifestyle and high potential for synthesis of natural products.</title>
        <authorList>
            <person name="Wang X."/>
            <person name="Zhang X."/>
            <person name="Liu L."/>
            <person name="Xiang M."/>
            <person name="Wang W."/>
            <person name="Sun X."/>
            <person name="Che Y."/>
            <person name="Guo L."/>
            <person name="Liu G."/>
            <person name="Guo L."/>
            <person name="Wang C."/>
            <person name="Yin W.B."/>
            <person name="Stadler M."/>
            <person name="Zhang X."/>
            <person name="Liu X."/>
        </authorList>
    </citation>
    <scope>NUCLEOTIDE SEQUENCE [LARGE SCALE GENOMIC DNA]</scope>
    <source>
        <strain evidence="9">W106-1 / CGMCC3.15140</strain>
    </source>
</reference>
<evidence type="ECO:0000256" key="3">
    <source>
        <dbReference type="ARBA" id="ARBA00023015"/>
    </source>
</evidence>
<keyword evidence="5" id="KW-0539">Nucleus</keyword>
<keyword evidence="3" id="KW-0805">Transcription regulation</keyword>
<evidence type="ECO:0000256" key="6">
    <source>
        <dbReference type="SAM" id="MobiDB-lite"/>
    </source>
</evidence>
<protein>
    <recommendedName>
        <fullName evidence="7">Zn(2)-C6 fungal-type domain-containing protein</fullName>
    </recommendedName>
</protein>
<evidence type="ECO:0000256" key="1">
    <source>
        <dbReference type="ARBA" id="ARBA00022723"/>
    </source>
</evidence>
<dbReference type="CDD" id="cd00067">
    <property type="entry name" value="GAL4"/>
    <property type="match status" value="1"/>
</dbReference>
<dbReference type="OrthoDB" id="40579at2759"/>
<keyword evidence="1" id="KW-0479">Metal-binding</keyword>
<dbReference type="SUPFAM" id="SSF57701">
    <property type="entry name" value="Zn2/Cys6 DNA-binding domain"/>
    <property type="match status" value="1"/>
</dbReference>
<name>W3XIX2_PESFW</name>
<feature type="domain" description="Zn(2)-C6 fungal-type" evidence="7">
    <location>
        <begin position="63"/>
        <end position="90"/>
    </location>
</feature>
<dbReference type="HOGENOM" id="CLU_003487_1_0_1"/>
<dbReference type="Gene3D" id="4.10.240.10">
    <property type="entry name" value="Zn(2)-C6 fungal-type DNA-binding domain"/>
    <property type="match status" value="1"/>
</dbReference>
<dbReference type="InterPro" id="IPR036864">
    <property type="entry name" value="Zn2-C6_fun-type_DNA-bd_sf"/>
</dbReference>
<dbReference type="GO" id="GO:0008270">
    <property type="term" value="F:zinc ion binding"/>
    <property type="evidence" value="ECO:0007669"/>
    <property type="project" value="InterPro"/>
</dbReference>
<sequence>MLVPATYLYSLLQQTPEPQVTSRTSPAPNLQATDVSNRRTREPDNGELPNKRRPGARPRASQACQSCAAAKIRCDNLTTCRRCKARGVVCLRPVRAVHLHNETTSPSTITAPIAPVRQQSPSESLSQCHVTNQSDPTKTTPCSSERSNVDTFVNNDNDDNNNSSNPSVLLFATSPSTWPVISEKTYNPPQTDASEARDAVYQEEGHANGFFDLFPIAAQQWANWRQPMDWDLDQPFLNALMPIDVQDGENQRPVDLDARMETPISSNGTESEAKISKYAVDTYNDTLGTWHPKPKNYFAAEKTFLSIPLEMQEDILGFPESLESSVINHRLMPARRDDIIVVVNGRFSGGQPLSSIQSFPSSAVLDKFLTVFLTMQKSQLCSFIHLPTFDPNVCDLSLLMTCIAAGATASPTLAAQMFGFALLEILRWYIPTLADNDNTLTRSIPFVQSLVILSNVTFWSGDKRKSEISDIMAEFAVTMIRHARRLAGSSYLSIVPIPNSTPSQLELTWRHWVSQESGKRTVYQHLMNCIQRAVLRNTVVIMSCTEVCTPIPEADQLWFAQSALEWASTHGGLQASRDRHPLSLTDCFTSATAWQSVPTLQDRNLAKSMILYSSISMLVEDHRRSFVFNLQADRNWAYERISDSSTAWHIASLLDEMRGSMSKDSLGGSSANAMFLLEYYGLYSSSPNYLAEALLGDERFGSSRKALSCLRDWRKTRLARTAVWHAGQLFRLGRSITSKQDMDFEVFAMYQAVLCLWMYGYVSHESSSSLPGSITPKEPSGSKLLEEPRIRLDGAESLESQRWVSHNRGTPYIAKSSSMIGVLDSATEIIPITAANNAKMSFIIPLVGMMETHFSLEQVGRRLPILSHICRILRALGRVPQLENWAE</sequence>
<feature type="compositionally biased region" description="Polar residues" evidence="6">
    <location>
        <begin position="15"/>
        <end position="35"/>
    </location>
</feature>
<feature type="compositionally biased region" description="Low complexity" evidence="6">
    <location>
        <begin position="149"/>
        <end position="167"/>
    </location>
</feature>
<dbReference type="InterPro" id="IPR001138">
    <property type="entry name" value="Zn2Cys6_DnaBD"/>
</dbReference>
<dbReference type="AlphaFoldDB" id="W3XIX2"/>
<evidence type="ECO:0000256" key="4">
    <source>
        <dbReference type="ARBA" id="ARBA00023163"/>
    </source>
</evidence>
<dbReference type="InParanoid" id="W3XIX2"/>
<feature type="region of interest" description="Disordered" evidence="6">
    <location>
        <begin position="15"/>
        <end position="61"/>
    </location>
</feature>
<evidence type="ECO:0000259" key="7">
    <source>
        <dbReference type="PROSITE" id="PS00463"/>
    </source>
</evidence>
<feature type="compositionally biased region" description="Polar residues" evidence="6">
    <location>
        <begin position="117"/>
        <end position="146"/>
    </location>
</feature>
<dbReference type="KEGG" id="pfy:PFICI_03995"/>
<keyword evidence="4" id="KW-0804">Transcription</keyword>
<dbReference type="OMA" id="QCTQRSV"/>
<proteinExistence type="predicted"/>
<evidence type="ECO:0000256" key="5">
    <source>
        <dbReference type="ARBA" id="ARBA00023242"/>
    </source>
</evidence>
<dbReference type="GeneID" id="19269008"/>
<dbReference type="PROSITE" id="PS00463">
    <property type="entry name" value="ZN2_CY6_FUNGAL_1"/>
    <property type="match status" value="1"/>
</dbReference>
<accession>W3XIX2</accession>
<evidence type="ECO:0000313" key="8">
    <source>
        <dbReference type="EMBL" id="ETS85970.1"/>
    </source>
</evidence>
<evidence type="ECO:0000313" key="9">
    <source>
        <dbReference type="Proteomes" id="UP000030651"/>
    </source>
</evidence>
<dbReference type="PANTHER" id="PTHR47660">
    <property type="entry name" value="TRANSCRIPTION FACTOR WITH C2H2 AND ZN(2)-CYS(6) DNA BINDING DOMAIN (EUROFUNG)-RELATED-RELATED"/>
    <property type="match status" value="1"/>
</dbReference>
<keyword evidence="2" id="KW-0862">Zinc</keyword>
<dbReference type="Proteomes" id="UP000030651">
    <property type="component" value="Unassembled WGS sequence"/>
</dbReference>
<gene>
    <name evidence="8" type="ORF">PFICI_03995</name>
</gene>
<dbReference type="EMBL" id="KI912110">
    <property type="protein sequence ID" value="ETS85970.1"/>
    <property type="molecule type" value="Genomic_DNA"/>
</dbReference>
<organism evidence="8 9">
    <name type="scientific">Pestalotiopsis fici (strain W106-1 / CGMCC3.15140)</name>
    <dbReference type="NCBI Taxonomy" id="1229662"/>
    <lineage>
        <taxon>Eukaryota</taxon>
        <taxon>Fungi</taxon>
        <taxon>Dikarya</taxon>
        <taxon>Ascomycota</taxon>
        <taxon>Pezizomycotina</taxon>
        <taxon>Sordariomycetes</taxon>
        <taxon>Xylariomycetidae</taxon>
        <taxon>Amphisphaeriales</taxon>
        <taxon>Sporocadaceae</taxon>
        <taxon>Pestalotiopsis</taxon>
    </lineage>
</organism>
<evidence type="ECO:0000256" key="2">
    <source>
        <dbReference type="ARBA" id="ARBA00022833"/>
    </source>
</evidence>
<dbReference type="SMART" id="SM00066">
    <property type="entry name" value="GAL4"/>
    <property type="match status" value="1"/>
</dbReference>
<keyword evidence="9" id="KW-1185">Reference proteome</keyword>
<dbReference type="GO" id="GO:0000981">
    <property type="term" value="F:DNA-binding transcription factor activity, RNA polymerase II-specific"/>
    <property type="evidence" value="ECO:0007669"/>
    <property type="project" value="InterPro"/>
</dbReference>
<dbReference type="eggNOG" id="ENOG502SNT2">
    <property type="taxonomic scope" value="Eukaryota"/>
</dbReference>
<dbReference type="PANTHER" id="PTHR47660:SF2">
    <property type="entry name" value="TRANSCRIPTION FACTOR WITH C2H2 AND ZN(2)-CYS(6) DNA BINDING DOMAIN (EUROFUNG)"/>
    <property type="match status" value="1"/>
</dbReference>
<dbReference type="RefSeq" id="XP_007830767.1">
    <property type="nucleotide sequence ID" value="XM_007832576.1"/>
</dbReference>